<dbReference type="RefSeq" id="WP_056982420.1">
    <property type="nucleotide sequence ID" value="NZ_BJVK01000061.1"/>
</dbReference>
<dbReference type="AlphaFoldDB" id="A0A511DX92"/>
<keyword evidence="2" id="KW-1185">Reference proteome</keyword>
<dbReference type="EMBL" id="BJVK01000061">
    <property type="protein sequence ID" value="GEL29441.1"/>
    <property type="molecule type" value="Genomic_DNA"/>
</dbReference>
<sequence length="275" mass="32114">MITKLRDSPLTIDEWPKDIDYFMAVDESGTSEIKSVERMIKNSDNDNINKWFVLSGIIFKKSSMEIIPNIITKLKKKYWKNGEYCGERVVFHSKEMHHRQNAFSNSCIPDYNSFKKDLCESLDQIPFRIITIVIDKYQHVSKNSNPYKVYEYALALLLERYSFNISPNKKGAMLFESRNGGADKELLAKANDTFENGTYYVNDSHFDRVHNGIYFNPKRTSDNKKSYFMLELADLFAYATLQHFRNNEDSDIYCCMKKRLVGYPFPDGKGLKLIN</sequence>
<protein>
    <recommendedName>
        <fullName evidence="3">DUF3800 domain-containing protein</fullName>
    </recommendedName>
</protein>
<comment type="caution">
    <text evidence="1">The sequence shown here is derived from an EMBL/GenBank/DDBJ whole genome shotgun (WGS) entry which is preliminary data.</text>
</comment>
<accession>A0A511DX92</accession>
<dbReference type="OrthoDB" id="2680392at2"/>
<organism evidence="1 2">
    <name type="scientific">Lentilactobacillus kefiri</name>
    <name type="common">Lactobacillus kefiri</name>
    <dbReference type="NCBI Taxonomy" id="33962"/>
    <lineage>
        <taxon>Bacteria</taxon>
        <taxon>Bacillati</taxon>
        <taxon>Bacillota</taxon>
        <taxon>Bacilli</taxon>
        <taxon>Lactobacillales</taxon>
        <taxon>Lactobacillaceae</taxon>
        <taxon>Lentilactobacillus</taxon>
    </lineage>
</organism>
<dbReference type="Pfam" id="PF12686">
    <property type="entry name" value="DUF3800"/>
    <property type="match status" value="1"/>
</dbReference>
<evidence type="ECO:0000313" key="1">
    <source>
        <dbReference type="EMBL" id="GEL29441.1"/>
    </source>
</evidence>
<proteinExistence type="predicted"/>
<gene>
    <name evidence="1" type="ORF">LKE01_22610</name>
</gene>
<evidence type="ECO:0008006" key="3">
    <source>
        <dbReference type="Google" id="ProtNLM"/>
    </source>
</evidence>
<evidence type="ECO:0000313" key="2">
    <source>
        <dbReference type="Proteomes" id="UP000321893"/>
    </source>
</evidence>
<dbReference type="Proteomes" id="UP000321893">
    <property type="component" value="Unassembled WGS sequence"/>
</dbReference>
<reference evidence="1" key="1">
    <citation type="submission" date="2019-07" db="EMBL/GenBank/DDBJ databases">
        <title>Whole genome shotgun sequence of Lactobacillus kefiri NBRC 15888.</title>
        <authorList>
            <person name="Hosoyama A."/>
            <person name="Uohara A."/>
            <person name="Ohji S."/>
            <person name="Ichikawa N."/>
        </authorList>
    </citation>
    <scope>NUCLEOTIDE SEQUENCE [LARGE SCALE GENOMIC DNA]</scope>
    <source>
        <strain evidence="1">NBRC 15888</strain>
    </source>
</reference>
<dbReference type="InterPro" id="IPR024524">
    <property type="entry name" value="DUF3800"/>
</dbReference>
<name>A0A511DX92_LENKE</name>